<dbReference type="SUPFAM" id="SSF116878">
    <property type="entry name" value="TrmE connector domain"/>
    <property type="match status" value="1"/>
</dbReference>
<comment type="similarity">
    <text evidence="1">Belongs to the TRAFAC class TrmE-Era-EngA-EngB-Septin-like GTPase superfamily. TrmE GTPase family.</text>
</comment>
<dbReference type="GO" id="GO:0003924">
    <property type="term" value="F:GTPase activity"/>
    <property type="evidence" value="ECO:0007669"/>
    <property type="project" value="InterPro"/>
</dbReference>
<dbReference type="NCBIfam" id="NF003661">
    <property type="entry name" value="PRK05291.1-3"/>
    <property type="match status" value="1"/>
</dbReference>
<accession>A0A382A0C1</accession>
<dbReference type="Pfam" id="PF10396">
    <property type="entry name" value="TrmE_N"/>
    <property type="match status" value="1"/>
</dbReference>
<dbReference type="Pfam" id="PF01926">
    <property type="entry name" value="MMR_HSR1"/>
    <property type="match status" value="1"/>
</dbReference>
<dbReference type="InterPro" id="IPR005225">
    <property type="entry name" value="Small_GTP-bd"/>
</dbReference>
<dbReference type="NCBIfam" id="TIGR00231">
    <property type="entry name" value="small_GTP"/>
    <property type="match status" value="1"/>
</dbReference>
<dbReference type="HAMAP" id="MF_00379">
    <property type="entry name" value="GTPase_MnmE"/>
    <property type="match status" value="1"/>
</dbReference>
<evidence type="ECO:0000256" key="1">
    <source>
        <dbReference type="ARBA" id="ARBA00011043"/>
    </source>
</evidence>
<dbReference type="Pfam" id="PF12631">
    <property type="entry name" value="MnmE_helical"/>
    <property type="match status" value="1"/>
</dbReference>
<gene>
    <name evidence="6" type="ORF">METZ01_LOCUS147829</name>
</gene>
<keyword evidence="4" id="KW-0342">GTP-binding</keyword>
<feature type="domain" description="TrmE-type G" evidence="5">
    <location>
        <begin position="217"/>
        <end position="374"/>
    </location>
</feature>
<dbReference type="InterPro" id="IPR006073">
    <property type="entry name" value="GTP-bd"/>
</dbReference>
<reference evidence="6" key="1">
    <citation type="submission" date="2018-05" db="EMBL/GenBank/DDBJ databases">
        <authorList>
            <person name="Lanie J.A."/>
            <person name="Ng W.-L."/>
            <person name="Kazmierczak K.M."/>
            <person name="Andrzejewski T.M."/>
            <person name="Davidsen T.M."/>
            <person name="Wayne K.J."/>
            <person name="Tettelin H."/>
            <person name="Glass J.I."/>
            <person name="Rusch D."/>
            <person name="Podicherti R."/>
            <person name="Tsui H.-C.T."/>
            <person name="Winkler M.E."/>
        </authorList>
    </citation>
    <scope>NUCLEOTIDE SEQUENCE</scope>
</reference>
<name>A0A382A0C1_9ZZZZ</name>
<dbReference type="InterPro" id="IPR018948">
    <property type="entry name" value="GTP-bd_TrmE_N"/>
</dbReference>
<evidence type="ECO:0000259" key="5">
    <source>
        <dbReference type="PROSITE" id="PS51709"/>
    </source>
</evidence>
<dbReference type="PROSITE" id="PS51709">
    <property type="entry name" value="G_TRME"/>
    <property type="match status" value="1"/>
</dbReference>
<dbReference type="PANTHER" id="PTHR42714">
    <property type="entry name" value="TRNA MODIFICATION GTPASE GTPBP3"/>
    <property type="match status" value="1"/>
</dbReference>
<dbReference type="InterPro" id="IPR027417">
    <property type="entry name" value="P-loop_NTPase"/>
</dbReference>
<keyword evidence="3" id="KW-0547">Nucleotide-binding</keyword>
<dbReference type="GO" id="GO:0002098">
    <property type="term" value="P:tRNA wobble uridine modification"/>
    <property type="evidence" value="ECO:0007669"/>
    <property type="project" value="TreeGrafter"/>
</dbReference>
<keyword evidence="2" id="KW-0819">tRNA processing</keyword>
<dbReference type="EMBL" id="UINC01023399">
    <property type="protein sequence ID" value="SVA94975.1"/>
    <property type="molecule type" value="Genomic_DNA"/>
</dbReference>
<protein>
    <recommendedName>
        <fullName evidence="5">TrmE-type G domain-containing protein</fullName>
    </recommendedName>
</protein>
<dbReference type="GO" id="GO:0030488">
    <property type="term" value="P:tRNA methylation"/>
    <property type="evidence" value="ECO:0007669"/>
    <property type="project" value="TreeGrafter"/>
</dbReference>
<dbReference type="InterPro" id="IPR031168">
    <property type="entry name" value="G_TrmE"/>
</dbReference>
<organism evidence="6">
    <name type="scientific">marine metagenome</name>
    <dbReference type="NCBI Taxonomy" id="408172"/>
    <lineage>
        <taxon>unclassified sequences</taxon>
        <taxon>metagenomes</taxon>
        <taxon>ecological metagenomes</taxon>
    </lineage>
</organism>
<dbReference type="CDD" id="cd04164">
    <property type="entry name" value="trmE"/>
    <property type="match status" value="1"/>
</dbReference>
<dbReference type="SUPFAM" id="SSF52540">
    <property type="entry name" value="P-loop containing nucleoside triphosphate hydrolases"/>
    <property type="match status" value="1"/>
</dbReference>
<dbReference type="NCBIfam" id="TIGR00450">
    <property type="entry name" value="mnmE_trmE_thdF"/>
    <property type="match status" value="1"/>
</dbReference>
<dbReference type="Gene3D" id="3.40.50.300">
    <property type="entry name" value="P-loop containing nucleotide triphosphate hydrolases"/>
    <property type="match status" value="1"/>
</dbReference>
<evidence type="ECO:0000256" key="2">
    <source>
        <dbReference type="ARBA" id="ARBA00022694"/>
    </source>
</evidence>
<dbReference type="AlphaFoldDB" id="A0A382A0C1"/>
<dbReference type="Gene3D" id="1.20.120.430">
    <property type="entry name" value="tRNA modification GTPase MnmE domain 2"/>
    <property type="match status" value="1"/>
</dbReference>
<dbReference type="InterPro" id="IPR027368">
    <property type="entry name" value="MnmE_dom2"/>
</dbReference>
<evidence type="ECO:0000256" key="4">
    <source>
        <dbReference type="ARBA" id="ARBA00023134"/>
    </source>
</evidence>
<proteinExistence type="inferred from homology"/>
<dbReference type="InterPro" id="IPR025867">
    <property type="entry name" value="MnmE_helical"/>
</dbReference>
<dbReference type="PRINTS" id="PR00326">
    <property type="entry name" value="GTP1OBG"/>
</dbReference>
<sequence>MHNAQQDTIAALATPSGRGGIAIVRISGPEALTIGKRIGGISPKPRQAHTCIFRDAEGQRIDRGLMLFFPRPKSFTGEDVVELHGHGGAVVSDWLLASAYRMGARAAERGEFSLRAFLNEKIDLAQAEAIADLVNSGSRQAARAALRSLDGRFSASVHELQKELTEVRVQIEASLDFPDEELELESKRKLVHQLKDLKAQSKLLLAETREGRALRDGLSVVIVGPPNAGKSSLLNKLSGHDSAIVTDIPGTTRDVLHEHLSLDGLPVSVADTAGLRKSNDPVEAEGSRRAHQELRRADCVLWVTDIQSDITQDHAKARRELGDDAVWVLLRNKVDLVEDTAGIFSYKGVKCFRISALTGEGVPLLVEHLKETAGYAGNSSGAFSARSRHVEGLTRAQDHIGNAVDQLVCAQALELSAEELKLAQSALGAVTGELTSDDLLGEIFSSFCIGK</sequence>
<dbReference type="GO" id="GO:0005525">
    <property type="term" value="F:GTP binding"/>
    <property type="evidence" value="ECO:0007669"/>
    <property type="project" value="UniProtKB-KW"/>
</dbReference>
<dbReference type="GO" id="GO:0005829">
    <property type="term" value="C:cytosol"/>
    <property type="evidence" value="ECO:0007669"/>
    <property type="project" value="TreeGrafter"/>
</dbReference>
<evidence type="ECO:0000256" key="3">
    <source>
        <dbReference type="ARBA" id="ARBA00022741"/>
    </source>
</evidence>
<dbReference type="Gene3D" id="3.30.1360.120">
    <property type="entry name" value="Probable tRNA modification gtpase trme, domain 1"/>
    <property type="match status" value="1"/>
</dbReference>
<dbReference type="PANTHER" id="PTHR42714:SF2">
    <property type="entry name" value="TRNA MODIFICATION GTPASE GTPBP3, MITOCHONDRIAL"/>
    <property type="match status" value="1"/>
</dbReference>
<dbReference type="InterPro" id="IPR027266">
    <property type="entry name" value="TrmE/GcvT-like"/>
</dbReference>
<dbReference type="InterPro" id="IPR004520">
    <property type="entry name" value="GTPase_MnmE"/>
</dbReference>
<dbReference type="CDD" id="cd14858">
    <property type="entry name" value="TrmE_N"/>
    <property type="match status" value="1"/>
</dbReference>
<evidence type="ECO:0000313" key="6">
    <source>
        <dbReference type="EMBL" id="SVA94975.1"/>
    </source>
</evidence>